<keyword evidence="1" id="KW-0732">Signal</keyword>
<dbReference type="EMBL" id="CXOJ01000003">
    <property type="protein sequence ID" value="CTP82711.1"/>
    <property type="molecule type" value="Genomic_DNA"/>
</dbReference>
<name>A0A0K2ZC20_9XANT</name>
<evidence type="ECO:0000313" key="2">
    <source>
        <dbReference type="EMBL" id="CTP82711.1"/>
    </source>
</evidence>
<protein>
    <recommendedName>
        <fullName evidence="4">Secreted protein</fullName>
    </recommendedName>
</protein>
<dbReference type="RefSeq" id="WP_053836836.1">
    <property type="nucleotide sequence ID" value="NZ_CP076251.1"/>
</dbReference>
<dbReference type="AlphaFoldDB" id="A0A0K2ZC20"/>
<accession>A0A0K2ZC20</accession>
<proteinExistence type="predicted"/>
<organism evidence="2 3">
    <name type="scientific">Xanthomonas graminis pv. phlei</name>
    <dbReference type="NCBI Taxonomy" id="487906"/>
    <lineage>
        <taxon>Bacteria</taxon>
        <taxon>Pseudomonadati</taxon>
        <taxon>Pseudomonadota</taxon>
        <taxon>Gammaproteobacteria</taxon>
        <taxon>Lysobacterales</taxon>
        <taxon>Lysobacteraceae</taxon>
        <taxon>Xanthomonas</taxon>
        <taxon>Xanthomonas translucens group</taxon>
        <taxon>Xanthomonas graminis</taxon>
    </lineage>
</organism>
<evidence type="ECO:0000256" key="1">
    <source>
        <dbReference type="SAM" id="SignalP"/>
    </source>
</evidence>
<reference evidence="2 3" key="1">
    <citation type="submission" date="2015-07" db="EMBL/GenBank/DDBJ databases">
        <authorList>
            <person name="Noorani M."/>
        </authorList>
    </citation>
    <scope>NUCLEOTIDE SEQUENCE [LARGE SCALE GENOMIC DNA]</scope>
    <source>
        <strain evidence="2">LMG730</strain>
    </source>
</reference>
<dbReference type="Proteomes" id="UP000045978">
    <property type="component" value="Unassembled WGS sequence"/>
</dbReference>
<gene>
    <name evidence="2" type="ORF">XTPLMG730_0177</name>
</gene>
<feature type="chain" id="PRO_5005492166" description="Secreted protein" evidence="1">
    <location>
        <begin position="35"/>
        <end position="262"/>
    </location>
</feature>
<evidence type="ECO:0000313" key="3">
    <source>
        <dbReference type="Proteomes" id="UP000045978"/>
    </source>
</evidence>
<sequence>MPTPIAPAPLARARLPLATTLCIAVLGATAPAQAMLHYDGLAYAPDGQQLLYRESHWLRDDGARLVLYRCADGTAFARKRIADGSIAPDFELVDARSGYREGVRHAGKGRVMFSQRDGQPERSAPLPATAAPQVIDAGFDAYLRLHWDALGQGTPQRVAFVLPSALRTLDFQIKPAAADAGVQRYTLSVDAWYGGVLPNIAVAYTRGDRRLLEFRGIGNVRDARGRYAQVRIEFPERLRGQADDDAWNQAVQQPLVAQCAAR</sequence>
<evidence type="ECO:0008006" key="4">
    <source>
        <dbReference type="Google" id="ProtNLM"/>
    </source>
</evidence>
<feature type="signal peptide" evidence="1">
    <location>
        <begin position="1"/>
        <end position="34"/>
    </location>
</feature>